<dbReference type="RefSeq" id="WP_322498736.1">
    <property type="nucleotide sequence ID" value="NZ_JARGYU010000002.1"/>
</dbReference>
<dbReference type="Pfam" id="PF02629">
    <property type="entry name" value="CoA_binding"/>
    <property type="match status" value="1"/>
</dbReference>
<evidence type="ECO:0000256" key="2">
    <source>
        <dbReference type="ARBA" id="ARBA00022532"/>
    </source>
</evidence>
<evidence type="ECO:0000313" key="10">
    <source>
        <dbReference type="EMBL" id="MDZ5761307.1"/>
    </source>
</evidence>
<dbReference type="SUPFAM" id="SSF51735">
    <property type="entry name" value="NAD(P)-binding Rossmann-fold domains"/>
    <property type="match status" value="1"/>
</dbReference>
<dbReference type="GO" id="GO:0004776">
    <property type="term" value="F:succinate-CoA ligase (GDP-forming) activity"/>
    <property type="evidence" value="ECO:0007669"/>
    <property type="project" value="TreeGrafter"/>
</dbReference>
<dbReference type="InterPro" id="IPR005810">
    <property type="entry name" value="CoA_lig_alpha"/>
</dbReference>
<dbReference type="InterPro" id="IPR005811">
    <property type="entry name" value="SUCC_ACL_C"/>
</dbReference>
<evidence type="ECO:0000256" key="3">
    <source>
        <dbReference type="ARBA" id="ARBA00022598"/>
    </source>
</evidence>
<feature type="binding site" evidence="5">
    <location>
        <position position="43"/>
    </location>
    <ligand>
        <name>CoA</name>
        <dbReference type="ChEBI" id="CHEBI:57287"/>
    </ligand>
</feature>
<dbReference type="NCBIfam" id="NF004230">
    <property type="entry name" value="PRK05678.1"/>
    <property type="match status" value="1"/>
</dbReference>
<dbReference type="PANTHER" id="PTHR11117">
    <property type="entry name" value="SUCCINYL-COA LIGASE SUBUNIT ALPHA"/>
    <property type="match status" value="1"/>
</dbReference>
<dbReference type="PRINTS" id="PR01798">
    <property type="entry name" value="SCOASYNTHASE"/>
</dbReference>
<keyword evidence="4 5" id="KW-0547">Nucleotide-binding</keyword>
<keyword evidence="3 5" id="KW-0436">Ligase</keyword>
<dbReference type="EMBL" id="JARGYU010000002">
    <property type="protein sequence ID" value="MDZ5761307.1"/>
    <property type="molecule type" value="Genomic_DNA"/>
</dbReference>
<dbReference type="GO" id="GO:0004775">
    <property type="term" value="F:succinate-CoA ligase (ADP-forming) activity"/>
    <property type="evidence" value="ECO:0007669"/>
    <property type="project" value="UniProtKB-UniRule"/>
</dbReference>
<comment type="subunit">
    <text evidence="5 8">Heterotetramer of two alpha and two beta subunits.</text>
</comment>
<evidence type="ECO:0000256" key="5">
    <source>
        <dbReference type="HAMAP-Rule" id="MF_01988"/>
    </source>
</evidence>
<dbReference type="GO" id="GO:0009361">
    <property type="term" value="C:succinate-CoA ligase complex (ADP-forming)"/>
    <property type="evidence" value="ECO:0007669"/>
    <property type="project" value="TreeGrafter"/>
</dbReference>
<dbReference type="GO" id="GO:0000166">
    <property type="term" value="F:nucleotide binding"/>
    <property type="evidence" value="ECO:0007669"/>
    <property type="project" value="UniProtKB-KW"/>
</dbReference>
<evidence type="ECO:0000256" key="1">
    <source>
        <dbReference type="ARBA" id="ARBA00005064"/>
    </source>
</evidence>
<name>A0AAE4VK74_9RICK</name>
<dbReference type="Pfam" id="PF00549">
    <property type="entry name" value="Ligase_CoA"/>
    <property type="match status" value="1"/>
</dbReference>
<dbReference type="Gene3D" id="3.40.50.720">
    <property type="entry name" value="NAD(P)-binding Rossmann-like Domain"/>
    <property type="match status" value="1"/>
</dbReference>
<comment type="catalytic activity">
    <reaction evidence="5">
        <text>GTP + succinate + CoA = succinyl-CoA + GDP + phosphate</text>
        <dbReference type="Rhea" id="RHEA:22120"/>
        <dbReference type="ChEBI" id="CHEBI:30031"/>
        <dbReference type="ChEBI" id="CHEBI:37565"/>
        <dbReference type="ChEBI" id="CHEBI:43474"/>
        <dbReference type="ChEBI" id="CHEBI:57287"/>
        <dbReference type="ChEBI" id="CHEBI:57292"/>
        <dbReference type="ChEBI" id="CHEBI:58189"/>
    </reaction>
</comment>
<feature type="active site" description="Tele-phosphohistidine intermediate" evidence="5 6">
    <location>
        <position position="248"/>
    </location>
</feature>
<dbReference type="InterPro" id="IPR003781">
    <property type="entry name" value="CoA-bd"/>
</dbReference>
<feature type="binding site" evidence="5">
    <location>
        <position position="159"/>
    </location>
    <ligand>
        <name>substrate</name>
        <note>ligand shared with subunit beta</note>
    </ligand>
</feature>
<organism evidence="10 11">
    <name type="scientific">Lyticum sinuosum</name>
    <dbReference type="NCBI Taxonomy" id="1332059"/>
    <lineage>
        <taxon>Bacteria</taxon>
        <taxon>Pseudomonadati</taxon>
        <taxon>Pseudomonadota</taxon>
        <taxon>Alphaproteobacteria</taxon>
        <taxon>Rickettsiales</taxon>
        <taxon>Lyticum</taxon>
    </lineage>
</organism>
<comment type="catalytic activity">
    <reaction evidence="5 8">
        <text>succinate + ATP + CoA = succinyl-CoA + ADP + phosphate</text>
        <dbReference type="Rhea" id="RHEA:17661"/>
        <dbReference type="ChEBI" id="CHEBI:30031"/>
        <dbReference type="ChEBI" id="CHEBI:30616"/>
        <dbReference type="ChEBI" id="CHEBI:43474"/>
        <dbReference type="ChEBI" id="CHEBI:57287"/>
        <dbReference type="ChEBI" id="CHEBI:57292"/>
        <dbReference type="ChEBI" id="CHEBI:456216"/>
        <dbReference type="EC" id="6.2.1.5"/>
    </reaction>
</comment>
<dbReference type="AlphaFoldDB" id="A0AAE4VK74"/>
<feature type="binding site" evidence="5">
    <location>
        <begin position="17"/>
        <end position="20"/>
    </location>
    <ligand>
        <name>CoA</name>
        <dbReference type="ChEBI" id="CHEBI:57287"/>
    </ligand>
</feature>
<evidence type="ECO:0000256" key="8">
    <source>
        <dbReference type="RuleBase" id="RU000699"/>
    </source>
</evidence>
<dbReference type="GO" id="GO:0006099">
    <property type="term" value="P:tricarboxylic acid cycle"/>
    <property type="evidence" value="ECO:0007669"/>
    <property type="project" value="UniProtKB-UniRule"/>
</dbReference>
<dbReference type="SMART" id="SM00881">
    <property type="entry name" value="CoA_binding"/>
    <property type="match status" value="1"/>
</dbReference>
<dbReference type="FunFam" id="3.40.50.261:FF:000006">
    <property type="entry name" value="Succinate--CoA ligase [ADP-forming] subunit alpha"/>
    <property type="match status" value="1"/>
</dbReference>
<evidence type="ECO:0000313" key="11">
    <source>
        <dbReference type="Proteomes" id="UP001289135"/>
    </source>
</evidence>
<dbReference type="FunFam" id="3.40.50.720:FF:000002">
    <property type="entry name" value="Succinate--CoA ligase [ADP-forming] subunit alpha"/>
    <property type="match status" value="1"/>
</dbReference>
<comment type="caution">
    <text evidence="10">The sequence shown here is derived from an EMBL/GenBank/DDBJ whole genome shotgun (WGS) entry which is preliminary data.</text>
</comment>
<dbReference type="NCBIfam" id="TIGR01019">
    <property type="entry name" value="sucCoAalpha"/>
    <property type="match status" value="1"/>
</dbReference>
<sequence length="294" mass="31259">MGILIDKYTKVICQGFTGHHGTFHSKCDIDYGTKIVGGVTPGKGGTNHLNLPVFNTVIEAKKITKANASVIYVPPLTAAEAILEAIDAQIDLIICITEGIPIHDMLIVKQVLKNSSSILIGPNSPGIIVPGVCKIGIMPSNIYKMGKIGIVSCSGTLAYETSYQLTKSNIGQSTCIGIGGDPISGINFSDVIQLFIEDENTDIIIMIGEIGGELEIEAAKMYKNLKKKKPIVGFIAGISAPHGKRMGHAGAIISNINETAEAKINAMQDAGIEVARSLSEIVNITKKITKKLIY</sequence>
<accession>A0AAE4VK74</accession>
<dbReference type="Gene3D" id="3.40.50.261">
    <property type="entry name" value="Succinyl-CoA synthetase domains"/>
    <property type="match status" value="1"/>
</dbReference>
<gene>
    <name evidence="5" type="primary">sucD</name>
    <name evidence="10" type="ORF">Lyticum_00477</name>
</gene>
<proteinExistence type="inferred from homology"/>
<dbReference type="InterPro" id="IPR016102">
    <property type="entry name" value="Succinyl-CoA_synth-like"/>
</dbReference>
<protein>
    <recommendedName>
        <fullName evidence="5">Succinate--CoA ligase [ADP-forming] subunit alpha</fullName>
        <ecNumber evidence="5">6.2.1.5</ecNumber>
    </recommendedName>
    <alternativeName>
        <fullName evidence="5">Succinyl-CoA synthetase subunit alpha</fullName>
        <shortName evidence="5">SCS-alpha</shortName>
    </alternativeName>
</protein>
<evidence type="ECO:0000259" key="9">
    <source>
        <dbReference type="SMART" id="SM00881"/>
    </source>
</evidence>
<dbReference type="PIRSF" id="PIRSF001553">
    <property type="entry name" value="SucCS_alpha"/>
    <property type="match status" value="1"/>
</dbReference>
<dbReference type="Proteomes" id="UP001289135">
    <property type="component" value="Unassembled WGS sequence"/>
</dbReference>
<comment type="function">
    <text evidence="5 8">Succinyl-CoA synthetase functions in the citric acid cycle (TCA), coupling the hydrolysis of succinyl-CoA to the synthesis of either ATP or GTP and thus represents the only step of substrate-level phosphorylation in the TCA. The alpha subunit of the enzyme binds the substrates coenzyme A and phosphate, while succinate binding and nucleotide specificity is provided by the beta subunit.</text>
</comment>
<dbReference type="PROSITE" id="PS00399">
    <property type="entry name" value="SUCCINYL_COA_LIG_2"/>
    <property type="match status" value="1"/>
</dbReference>
<evidence type="ECO:0000256" key="4">
    <source>
        <dbReference type="ARBA" id="ARBA00022741"/>
    </source>
</evidence>
<dbReference type="PANTHER" id="PTHR11117:SF2">
    <property type="entry name" value="SUCCINATE--COA LIGASE [ADP_GDP-FORMING] SUBUNIT ALPHA, MITOCHONDRIAL"/>
    <property type="match status" value="1"/>
</dbReference>
<feature type="domain" description="CoA-binding" evidence="9">
    <location>
        <begin position="4"/>
        <end position="100"/>
    </location>
</feature>
<dbReference type="InterPro" id="IPR036291">
    <property type="entry name" value="NAD(P)-bd_dom_sf"/>
</dbReference>
<reference evidence="10" key="1">
    <citation type="submission" date="2023-02" db="EMBL/GenBank/DDBJ databases">
        <title>Host association and intracellularity evolved multiple times independently in the Rickettsiales.</title>
        <authorList>
            <person name="Castelli M."/>
            <person name="Nardi T."/>
            <person name="Gammuto L."/>
            <person name="Bellinzona G."/>
            <person name="Sabaneyeva E."/>
            <person name="Potekhin A."/>
            <person name="Serra V."/>
            <person name="Petroni G."/>
            <person name="Sassera D."/>
        </authorList>
    </citation>
    <scope>NUCLEOTIDE SEQUENCE</scope>
    <source>
        <strain evidence="10">USBL-36I1</strain>
    </source>
</reference>
<dbReference type="EC" id="6.2.1.5" evidence="5"/>
<comment type="similarity">
    <text evidence="5 7">Belongs to the succinate/malate CoA ligase alpha subunit family.</text>
</comment>
<dbReference type="HAMAP" id="MF_01988">
    <property type="entry name" value="Succ_CoA_alpha"/>
    <property type="match status" value="1"/>
</dbReference>
<keyword evidence="11" id="KW-1185">Reference proteome</keyword>
<feature type="binding site" evidence="5">
    <location>
        <begin position="96"/>
        <end position="98"/>
    </location>
    <ligand>
        <name>CoA</name>
        <dbReference type="ChEBI" id="CHEBI:57287"/>
    </ligand>
</feature>
<comment type="pathway">
    <text evidence="1 5 8">Carbohydrate metabolism; tricarboxylic acid cycle; succinate from succinyl-CoA (ligase route): step 1/1.</text>
</comment>
<dbReference type="SUPFAM" id="SSF52210">
    <property type="entry name" value="Succinyl-CoA synthetase domains"/>
    <property type="match status" value="1"/>
</dbReference>
<evidence type="ECO:0000256" key="7">
    <source>
        <dbReference type="RuleBase" id="RU000677"/>
    </source>
</evidence>
<evidence type="ECO:0000256" key="6">
    <source>
        <dbReference type="PIRSR" id="PIRSR001553-1"/>
    </source>
</evidence>
<keyword evidence="2 5" id="KW-0816">Tricarboxylic acid cycle</keyword>
<dbReference type="InterPro" id="IPR017440">
    <property type="entry name" value="Cit_synth/succinyl-CoA_lig_AS"/>
</dbReference>